<dbReference type="AlphaFoldDB" id="A0A8C4SWN9"/>
<dbReference type="GO" id="GO:0005829">
    <property type="term" value="C:cytosol"/>
    <property type="evidence" value="ECO:0007669"/>
    <property type="project" value="TreeGrafter"/>
</dbReference>
<comment type="similarity">
    <text evidence="3">Belongs to the GOLPH3/VPS74 family.</text>
</comment>
<evidence type="ECO:0000313" key="8">
    <source>
        <dbReference type="Proteomes" id="UP000694620"/>
    </source>
</evidence>
<dbReference type="Gene3D" id="1.10.3630.10">
    <property type="entry name" value="yeast vps74-n-term truncation variant domain like"/>
    <property type="match status" value="1"/>
</dbReference>
<dbReference type="Ensembl" id="ENSECRT00000023028.1">
    <property type="protein sequence ID" value="ENSECRP00000022547.1"/>
    <property type="gene ID" value="ENSECRG00000015253.1"/>
</dbReference>
<dbReference type="GO" id="GO:0000139">
    <property type="term" value="C:Golgi membrane"/>
    <property type="evidence" value="ECO:0007669"/>
    <property type="project" value="GOC"/>
</dbReference>
<evidence type="ECO:0000256" key="6">
    <source>
        <dbReference type="ARBA" id="ARBA00023136"/>
    </source>
</evidence>
<dbReference type="GO" id="GO:0006890">
    <property type="term" value="P:retrograde vesicle-mediated transport, Golgi to endoplasmic reticulum"/>
    <property type="evidence" value="ECO:0007669"/>
    <property type="project" value="TreeGrafter"/>
</dbReference>
<evidence type="ECO:0000256" key="4">
    <source>
        <dbReference type="ARBA" id="ARBA00023034"/>
    </source>
</evidence>
<dbReference type="InterPro" id="IPR008628">
    <property type="entry name" value="GPP34-like"/>
</dbReference>
<evidence type="ECO:0000313" key="7">
    <source>
        <dbReference type="Ensembl" id="ENSECRP00000022547.1"/>
    </source>
</evidence>
<keyword evidence="8" id="KW-1185">Reference proteome</keyword>
<evidence type="ECO:0000256" key="1">
    <source>
        <dbReference type="ARBA" id="ARBA00004344"/>
    </source>
</evidence>
<keyword evidence="4" id="KW-0333">Golgi apparatus</keyword>
<keyword evidence="6" id="KW-0472">Membrane</keyword>
<dbReference type="PANTHER" id="PTHR12704:SF3">
    <property type="entry name" value="GOLGI PHOSPHOPROTEIN 3"/>
    <property type="match status" value="1"/>
</dbReference>
<dbReference type="GO" id="GO:0043001">
    <property type="term" value="P:Golgi to plasma membrane protein transport"/>
    <property type="evidence" value="ECO:0007669"/>
    <property type="project" value="TreeGrafter"/>
</dbReference>
<dbReference type="GO" id="GO:0048194">
    <property type="term" value="P:Golgi vesicle budding"/>
    <property type="evidence" value="ECO:0007669"/>
    <property type="project" value="TreeGrafter"/>
</dbReference>
<reference evidence="7" key="1">
    <citation type="submission" date="2021-06" db="EMBL/GenBank/DDBJ databases">
        <authorList>
            <consortium name="Wellcome Sanger Institute Data Sharing"/>
        </authorList>
    </citation>
    <scope>NUCLEOTIDE SEQUENCE [LARGE SCALE GENOMIC DNA]</scope>
</reference>
<evidence type="ECO:0000256" key="2">
    <source>
        <dbReference type="ARBA" id="ARBA00004546"/>
    </source>
</evidence>
<dbReference type="GO" id="GO:0032580">
    <property type="term" value="C:Golgi cisterna membrane"/>
    <property type="evidence" value="ECO:0007669"/>
    <property type="project" value="UniProtKB-SubCell"/>
</dbReference>
<evidence type="ECO:0000256" key="5">
    <source>
        <dbReference type="ARBA" id="ARBA00023121"/>
    </source>
</evidence>
<dbReference type="Proteomes" id="UP000694620">
    <property type="component" value="Chromosome 7"/>
</dbReference>
<evidence type="ECO:0000256" key="3">
    <source>
        <dbReference type="ARBA" id="ARBA00007284"/>
    </source>
</evidence>
<proteinExistence type="inferred from homology"/>
<dbReference type="InterPro" id="IPR038261">
    <property type="entry name" value="GPP34-like_sf"/>
</dbReference>
<dbReference type="GO" id="GO:0007030">
    <property type="term" value="P:Golgi organization"/>
    <property type="evidence" value="ECO:0007669"/>
    <property type="project" value="TreeGrafter"/>
</dbReference>
<organism evidence="7 8">
    <name type="scientific">Erpetoichthys calabaricus</name>
    <name type="common">Rope fish</name>
    <name type="synonym">Calamoichthys calabaricus</name>
    <dbReference type="NCBI Taxonomy" id="27687"/>
    <lineage>
        <taxon>Eukaryota</taxon>
        <taxon>Metazoa</taxon>
        <taxon>Chordata</taxon>
        <taxon>Craniata</taxon>
        <taxon>Vertebrata</taxon>
        <taxon>Euteleostomi</taxon>
        <taxon>Actinopterygii</taxon>
        <taxon>Polypteriformes</taxon>
        <taxon>Polypteridae</taxon>
        <taxon>Erpetoichthys</taxon>
    </lineage>
</organism>
<reference evidence="7" key="3">
    <citation type="submission" date="2025-09" db="UniProtKB">
        <authorList>
            <consortium name="Ensembl"/>
        </authorList>
    </citation>
    <scope>IDENTIFICATION</scope>
</reference>
<keyword evidence="5" id="KW-0446">Lipid-binding</keyword>
<dbReference type="GO" id="GO:0005802">
    <property type="term" value="C:trans-Golgi network"/>
    <property type="evidence" value="ECO:0007669"/>
    <property type="project" value="TreeGrafter"/>
</dbReference>
<reference evidence="7" key="2">
    <citation type="submission" date="2025-08" db="UniProtKB">
        <authorList>
            <consortium name="Ensembl"/>
        </authorList>
    </citation>
    <scope>IDENTIFICATION</scope>
</reference>
<dbReference type="GO" id="GO:0070273">
    <property type="term" value="F:phosphatidylinositol-4-phosphate binding"/>
    <property type="evidence" value="ECO:0007669"/>
    <property type="project" value="InterPro"/>
</dbReference>
<protein>
    <submittedName>
        <fullName evidence="7">Uncharacterized protein</fullName>
    </submittedName>
</protein>
<sequence length="100" mass="11815">MTTHPMTNNNIKQWLLKKVQEDVLEQWVNCPHLMDKRMWAIIFLAHSSDVLENAYSILPASSRFSKESQIQEWQSLSVPSYTWRDEISWRVGASWESSFN</sequence>
<dbReference type="PANTHER" id="PTHR12704">
    <property type="entry name" value="TRANS-GOLGI PROTEIN GMX33"/>
    <property type="match status" value="1"/>
</dbReference>
<name>A0A8C4SWN9_ERPCA</name>
<comment type="subcellular location">
    <subcellularLocation>
        <location evidence="1">Golgi apparatus</location>
        <location evidence="1">Golgi stack membrane</location>
        <topology evidence="1">Peripheral membrane protein</topology>
        <orientation evidence="1">Cytoplasmic side</orientation>
    </subcellularLocation>
    <subcellularLocation>
        <location evidence="2">Golgi apparatus</location>
        <location evidence="2">trans-Golgi network membrane</location>
        <topology evidence="2">Peripheral membrane protein</topology>
        <orientation evidence="2">Cytoplasmic side</orientation>
    </subcellularLocation>
</comment>
<accession>A0A8C4SWN9</accession>
<dbReference type="GeneTree" id="ENSGT00390000007153"/>